<keyword evidence="2" id="KW-1185">Reference proteome</keyword>
<evidence type="ECO:0000313" key="1">
    <source>
        <dbReference type="EMBL" id="CAA7410378.1"/>
    </source>
</evidence>
<name>A0A7I8LM98_SPIIN</name>
<organism evidence="1 2">
    <name type="scientific">Spirodela intermedia</name>
    <name type="common">Intermediate duckweed</name>
    <dbReference type="NCBI Taxonomy" id="51605"/>
    <lineage>
        <taxon>Eukaryota</taxon>
        <taxon>Viridiplantae</taxon>
        <taxon>Streptophyta</taxon>
        <taxon>Embryophyta</taxon>
        <taxon>Tracheophyta</taxon>
        <taxon>Spermatophyta</taxon>
        <taxon>Magnoliopsida</taxon>
        <taxon>Liliopsida</taxon>
        <taxon>Araceae</taxon>
        <taxon>Lemnoideae</taxon>
        <taxon>Spirodela</taxon>
    </lineage>
</organism>
<evidence type="ECO:0000313" key="2">
    <source>
        <dbReference type="Proteomes" id="UP000663760"/>
    </source>
</evidence>
<sequence>MNQWSALAACEEVMGPFVPAMGVDRREAVFCPRPRRLSQRAGGDHVRPVPIRWQLGPSQADPCDSKPGGDVLDIILAKDASSPPYFCGSPPMRSSNPLVLDARFGEEKPPPPPPLLPPVVAAAPPSSGGAARQGGCVRNSFGPNPAAVRVEGFDCLAVDHRRRSSRGITAVA</sequence>
<gene>
    <name evidence="1" type="ORF">SI8410_17021056</name>
</gene>
<dbReference type="PANTHER" id="PTHR33384">
    <property type="entry name" value="EXPRESSED PROTEIN"/>
    <property type="match status" value="1"/>
</dbReference>
<dbReference type="AlphaFoldDB" id="A0A7I8LM98"/>
<dbReference type="EMBL" id="LR746280">
    <property type="protein sequence ID" value="CAA7410378.1"/>
    <property type="molecule type" value="Genomic_DNA"/>
</dbReference>
<proteinExistence type="predicted"/>
<accession>A0A7I8LM98</accession>
<dbReference type="PANTHER" id="PTHR33384:SF1">
    <property type="entry name" value="EXPRESSED PROTEIN"/>
    <property type="match status" value="1"/>
</dbReference>
<dbReference type="OrthoDB" id="748203at2759"/>
<reference evidence="1" key="1">
    <citation type="submission" date="2020-02" db="EMBL/GenBank/DDBJ databases">
        <authorList>
            <person name="Scholz U."/>
            <person name="Mascher M."/>
            <person name="Fiebig A."/>
        </authorList>
    </citation>
    <scope>NUCLEOTIDE SEQUENCE</scope>
</reference>
<dbReference type="Proteomes" id="UP000663760">
    <property type="component" value="Chromosome 17"/>
</dbReference>
<protein>
    <submittedName>
        <fullName evidence="1">Uncharacterized protein</fullName>
    </submittedName>
</protein>